<proteinExistence type="predicted"/>
<gene>
    <name evidence="2" type="ORF">BSTOLATCC_MIC16667</name>
</gene>
<organism evidence="2 3">
    <name type="scientific">Blepharisma stoltei</name>
    <dbReference type="NCBI Taxonomy" id="1481888"/>
    <lineage>
        <taxon>Eukaryota</taxon>
        <taxon>Sar</taxon>
        <taxon>Alveolata</taxon>
        <taxon>Ciliophora</taxon>
        <taxon>Postciliodesmatophora</taxon>
        <taxon>Heterotrichea</taxon>
        <taxon>Heterotrichida</taxon>
        <taxon>Blepharismidae</taxon>
        <taxon>Blepharisma</taxon>
    </lineage>
</organism>
<evidence type="ECO:0000313" key="2">
    <source>
        <dbReference type="EMBL" id="CAG9316558.1"/>
    </source>
</evidence>
<comment type="caution">
    <text evidence="2">The sequence shown here is derived from an EMBL/GenBank/DDBJ whole genome shotgun (WGS) entry which is preliminary data.</text>
</comment>
<accession>A0AAU9ISV1</accession>
<reference evidence="2" key="1">
    <citation type="submission" date="2021-09" db="EMBL/GenBank/DDBJ databases">
        <authorList>
            <consortium name="AG Swart"/>
            <person name="Singh M."/>
            <person name="Singh A."/>
            <person name="Seah K."/>
            <person name="Emmerich C."/>
        </authorList>
    </citation>
    <scope>NUCLEOTIDE SEQUENCE</scope>
    <source>
        <strain evidence="2">ATCC30299</strain>
    </source>
</reference>
<evidence type="ECO:0000313" key="3">
    <source>
        <dbReference type="Proteomes" id="UP001162131"/>
    </source>
</evidence>
<keyword evidence="3" id="KW-1185">Reference proteome</keyword>
<sequence length="79" mass="9235">MPLQSKKTPKTYNGYEVTRSSIRRLENEVKSLKRQVDEIIAQKIYSHSESQGPDSQALNEMRQTIESKEELILRLKLML</sequence>
<dbReference type="Proteomes" id="UP001162131">
    <property type="component" value="Unassembled WGS sequence"/>
</dbReference>
<name>A0AAU9ISV1_9CILI</name>
<keyword evidence="1" id="KW-0175">Coiled coil</keyword>
<evidence type="ECO:0000256" key="1">
    <source>
        <dbReference type="SAM" id="Coils"/>
    </source>
</evidence>
<protein>
    <submittedName>
        <fullName evidence="2">Uncharacterized protein</fullName>
    </submittedName>
</protein>
<dbReference type="EMBL" id="CAJZBQ010000016">
    <property type="protein sequence ID" value="CAG9316558.1"/>
    <property type="molecule type" value="Genomic_DNA"/>
</dbReference>
<feature type="coiled-coil region" evidence="1">
    <location>
        <begin position="15"/>
        <end position="78"/>
    </location>
</feature>
<dbReference type="AlphaFoldDB" id="A0AAU9ISV1"/>